<comment type="caution">
    <text evidence="2">The sequence shown here is derived from an EMBL/GenBank/DDBJ whole genome shotgun (WGS) entry which is preliminary data.</text>
</comment>
<dbReference type="CDD" id="cd08563">
    <property type="entry name" value="GDPD_TtGDE_like"/>
    <property type="match status" value="1"/>
</dbReference>
<evidence type="ECO:0000259" key="1">
    <source>
        <dbReference type="PROSITE" id="PS51704"/>
    </source>
</evidence>
<evidence type="ECO:0000313" key="2">
    <source>
        <dbReference type="EMBL" id="MFC6333890.1"/>
    </source>
</evidence>
<dbReference type="EMBL" id="JBHSTE010000004">
    <property type="protein sequence ID" value="MFC6333890.1"/>
    <property type="molecule type" value="Genomic_DNA"/>
</dbReference>
<dbReference type="Gene3D" id="3.20.20.190">
    <property type="entry name" value="Phosphatidylinositol (PI) phosphodiesterase"/>
    <property type="match status" value="1"/>
</dbReference>
<dbReference type="InterPro" id="IPR017946">
    <property type="entry name" value="PLC-like_Pdiesterase_TIM-brl"/>
</dbReference>
<feature type="domain" description="GP-PDE" evidence="1">
    <location>
        <begin position="2"/>
        <end position="238"/>
    </location>
</feature>
<keyword evidence="3" id="KW-1185">Reference proteome</keyword>
<evidence type="ECO:0000313" key="3">
    <source>
        <dbReference type="Proteomes" id="UP001596233"/>
    </source>
</evidence>
<dbReference type="Pfam" id="PF03009">
    <property type="entry name" value="GDPD"/>
    <property type="match status" value="1"/>
</dbReference>
<sequence>MTINYAHRGASGYCPENTMAAFRYAIELGATGIETDVQMTADGELVLIHDENLKRTTGIDKLVKDVTLAELKALDAGSWYSTDFAGEQVPTLDELMELVKAHHIMLNIEIKSGIVLYPNIERSVVDKIKAYGLEKQCIISNFNHYSLAGCHAIDPQIRTGILYMEGLYRPWDYAQTLGATALHAAKYAVTPEWVKEAESKGVIYNVWTVNETHEMKALIQAGVAGIITDYPDRLHQLLTGKG</sequence>
<dbReference type="PROSITE" id="PS51704">
    <property type="entry name" value="GP_PDE"/>
    <property type="match status" value="1"/>
</dbReference>
<gene>
    <name evidence="2" type="ORF">ACFP56_14780</name>
</gene>
<dbReference type="PANTHER" id="PTHR46211:SF1">
    <property type="entry name" value="GLYCEROPHOSPHODIESTER PHOSPHODIESTERASE, CYTOPLASMIC"/>
    <property type="match status" value="1"/>
</dbReference>
<accession>A0ABW1V8X4</accession>
<organism evidence="2 3">
    <name type="scientific">Paenibacillus septentrionalis</name>
    <dbReference type="NCBI Taxonomy" id="429342"/>
    <lineage>
        <taxon>Bacteria</taxon>
        <taxon>Bacillati</taxon>
        <taxon>Bacillota</taxon>
        <taxon>Bacilli</taxon>
        <taxon>Bacillales</taxon>
        <taxon>Paenibacillaceae</taxon>
        <taxon>Paenibacillus</taxon>
    </lineage>
</organism>
<reference evidence="3" key="1">
    <citation type="journal article" date="2019" name="Int. J. Syst. Evol. Microbiol.">
        <title>The Global Catalogue of Microorganisms (GCM) 10K type strain sequencing project: providing services to taxonomists for standard genome sequencing and annotation.</title>
        <authorList>
            <consortium name="The Broad Institute Genomics Platform"/>
            <consortium name="The Broad Institute Genome Sequencing Center for Infectious Disease"/>
            <person name="Wu L."/>
            <person name="Ma J."/>
        </authorList>
    </citation>
    <scope>NUCLEOTIDE SEQUENCE [LARGE SCALE GENOMIC DNA]</scope>
    <source>
        <strain evidence="3">PCU 280</strain>
    </source>
</reference>
<dbReference type="RefSeq" id="WP_379235811.1">
    <property type="nucleotide sequence ID" value="NZ_JBHSTE010000004.1"/>
</dbReference>
<dbReference type="PANTHER" id="PTHR46211">
    <property type="entry name" value="GLYCEROPHOSPHORYL DIESTER PHOSPHODIESTERASE"/>
    <property type="match status" value="1"/>
</dbReference>
<dbReference type="Proteomes" id="UP001596233">
    <property type="component" value="Unassembled WGS sequence"/>
</dbReference>
<proteinExistence type="predicted"/>
<name>A0ABW1V8X4_9BACL</name>
<protein>
    <submittedName>
        <fullName evidence="2">Glycerophosphodiester phosphodiesterase</fullName>
    </submittedName>
</protein>
<dbReference type="InterPro" id="IPR030395">
    <property type="entry name" value="GP_PDE_dom"/>
</dbReference>
<dbReference type="SUPFAM" id="SSF51695">
    <property type="entry name" value="PLC-like phosphodiesterases"/>
    <property type="match status" value="1"/>
</dbReference>